<gene>
    <name evidence="1" type="ORF">AKJ09_08435</name>
</gene>
<evidence type="ECO:0008006" key="3">
    <source>
        <dbReference type="Google" id="ProtNLM"/>
    </source>
</evidence>
<evidence type="ECO:0000313" key="2">
    <source>
        <dbReference type="Proteomes" id="UP000064967"/>
    </source>
</evidence>
<accession>A0A0K1Q7Z5</accession>
<organism evidence="1 2">
    <name type="scientific">Labilithrix luteola</name>
    <dbReference type="NCBI Taxonomy" id="1391654"/>
    <lineage>
        <taxon>Bacteria</taxon>
        <taxon>Pseudomonadati</taxon>
        <taxon>Myxococcota</taxon>
        <taxon>Polyangia</taxon>
        <taxon>Polyangiales</taxon>
        <taxon>Labilitrichaceae</taxon>
        <taxon>Labilithrix</taxon>
    </lineage>
</organism>
<dbReference type="EMBL" id="CP012333">
    <property type="protein sequence ID" value="AKV01772.1"/>
    <property type="molecule type" value="Genomic_DNA"/>
</dbReference>
<dbReference type="AlphaFoldDB" id="A0A0K1Q7Z5"/>
<proteinExistence type="predicted"/>
<dbReference type="KEGG" id="llu:AKJ09_08435"/>
<sequence length="272" mass="29716">MLDGVLAGSSGLRTAILLLGLPLLVGCGRPTSLGDGVWGSLGNTRGVRSGPVEMAEVSQEEWTVSRERLARLREHQPKRPYVERVRLSIVEPHTRTRYEARGAVAVDPGRAARMIMVGPAGTTALDLWVTKERFRFAVPGIKLEKRGGTDPNEMRGLPVGFLRWWFLSPLGGRLLMGRSTPGESAWVLKDGPAIVTVRTDGQHFFALRREGERLEGIEWLGRLLVPSAGSRGHYIEGRLGLRVDIVVEEVLDTAPDPAAFEDPDAPSEGTTL</sequence>
<evidence type="ECO:0000313" key="1">
    <source>
        <dbReference type="EMBL" id="AKV01772.1"/>
    </source>
</evidence>
<keyword evidence="2" id="KW-1185">Reference proteome</keyword>
<reference evidence="1 2" key="1">
    <citation type="submission" date="2015-08" db="EMBL/GenBank/DDBJ databases">
        <authorList>
            <person name="Babu N.S."/>
            <person name="Beckwith C.J."/>
            <person name="Beseler K.G."/>
            <person name="Brison A."/>
            <person name="Carone J.V."/>
            <person name="Caskin T.P."/>
            <person name="Diamond M."/>
            <person name="Durham M.E."/>
            <person name="Foxe J.M."/>
            <person name="Go M."/>
            <person name="Henderson B.A."/>
            <person name="Jones I.B."/>
            <person name="McGettigan J.A."/>
            <person name="Micheletti S.J."/>
            <person name="Nasrallah M.E."/>
            <person name="Ortiz D."/>
            <person name="Piller C.R."/>
            <person name="Privatt S.R."/>
            <person name="Schneider S.L."/>
            <person name="Sharp S."/>
            <person name="Smith T.C."/>
            <person name="Stanton J.D."/>
            <person name="Ullery H.E."/>
            <person name="Wilson R.J."/>
            <person name="Serrano M.G."/>
            <person name="Buck G."/>
            <person name="Lee V."/>
            <person name="Wang Y."/>
            <person name="Carvalho R."/>
            <person name="Voegtly L."/>
            <person name="Shi R."/>
            <person name="Duckworth R."/>
            <person name="Johnson A."/>
            <person name="Loviza R."/>
            <person name="Walstead R."/>
            <person name="Shah Z."/>
            <person name="Kiflezghi M."/>
            <person name="Wade K."/>
            <person name="Ball S.L."/>
            <person name="Bradley K.W."/>
            <person name="Asai D.J."/>
            <person name="Bowman C.A."/>
            <person name="Russell D.A."/>
            <person name="Pope W.H."/>
            <person name="Jacobs-Sera D."/>
            <person name="Hendrix R.W."/>
            <person name="Hatfull G.F."/>
        </authorList>
    </citation>
    <scope>NUCLEOTIDE SEQUENCE [LARGE SCALE GENOMIC DNA]</scope>
    <source>
        <strain evidence="1 2">DSM 27648</strain>
    </source>
</reference>
<dbReference type="RefSeq" id="WP_205633919.1">
    <property type="nucleotide sequence ID" value="NZ_CP012333.1"/>
</dbReference>
<dbReference type="Proteomes" id="UP000064967">
    <property type="component" value="Chromosome"/>
</dbReference>
<name>A0A0K1Q7Z5_9BACT</name>
<dbReference type="STRING" id="1391654.AKJ09_08435"/>
<protein>
    <recommendedName>
        <fullName evidence="3">Outer membrane lipoprotein carrier protein LolA</fullName>
    </recommendedName>
</protein>